<gene>
    <name evidence="1" type="ORF">CJD36_004495</name>
</gene>
<evidence type="ECO:0000313" key="2">
    <source>
        <dbReference type="Proteomes" id="UP000239872"/>
    </source>
</evidence>
<organism evidence="1 2">
    <name type="scientific">Flavipsychrobacter stenotrophus</name>
    <dbReference type="NCBI Taxonomy" id="2077091"/>
    <lineage>
        <taxon>Bacteria</taxon>
        <taxon>Pseudomonadati</taxon>
        <taxon>Bacteroidota</taxon>
        <taxon>Chitinophagia</taxon>
        <taxon>Chitinophagales</taxon>
        <taxon>Chitinophagaceae</taxon>
        <taxon>Flavipsychrobacter</taxon>
    </lineage>
</organism>
<comment type="caution">
    <text evidence="1">The sequence shown here is derived from an EMBL/GenBank/DDBJ whole genome shotgun (WGS) entry which is preliminary data.</text>
</comment>
<evidence type="ECO:0000313" key="1">
    <source>
        <dbReference type="EMBL" id="PQJ13008.1"/>
    </source>
</evidence>
<dbReference type="Proteomes" id="UP000239872">
    <property type="component" value="Unassembled WGS sequence"/>
</dbReference>
<protein>
    <submittedName>
        <fullName evidence="1">Uncharacterized protein</fullName>
    </submittedName>
</protein>
<accession>A0A2S7T253</accession>
<proteinExistence type="predicted"/>
<keyword evidence="2" id="KW-1185">Reference proteome</keyword>
<name>A0A2S7T253_9BACT</name>
<dbReference type="EMBL" id="PPSL01000001">
    <property type="protein sequence ID" value="PQJ13008.1"/>
    <property type="molecule type" value="Genomic_DNA"/>
</dbReference>
<dbReference type="AlphaFoldDB" id="A0A2S7T253"/>
<sequence>MARQGWSKKNTTPKEIVVKSCTGVEIIFAHLWPAKCNGAQTLPAVNGRAYLCCGTGQKEIRELYTLGEHKFYTVVSTV</sequence>
<reference evidence="1 2" key="1">
    <citation type="submission" date="2018-01" db="EMBL/GenBank/DDBJ databases">
        <title>A novel member of the phylum Bacteroidetes isolated from glacier ice.</title>
        <authorList>
            <person name="Liu Q."/>
            <person name="Xin Y.-H."/>
        </authorList>
    </citation>
    <scope>NUCLEOTIDE SEQUENCE [LARGE SCALE GENOMIC DNA]</scope>
    <source>
        <strain evidence="1 2">RB1R16</strain>
    </source>
</reference>